<reference evidence="2 3" key="1">
    <citation type="journal article" date="2010" name="DNA Res.">
        <title>Genome sequence of Kitasatospora setae NBRC 14216T: an evolutionary snapshot of the family Streptomycetaceae.</title>
        <authorList>
            <person name="Ichikawa N."/>
            <person name="Oguchi A."/>
            <person name="Ikeda H."/>
            <person name="Ishikawa J."/>
            <person name="Kitani S."/>
            <person name="Watanabe Y."/>
            <person name="Nakamura S."/>
            <person name="Katano Y."/>
            <person name="Kishi E."/>
            <person name="Sasagawa M."/>
            <person name="Ankai A."/>
            <person name="Fukui S."/>
            <person name="Hashimoto Y."/>
            <person name="Kamata S."/>
            <person name="Otoguro M."/>
            <person name="Tanikawa S."/>
            <person name="Nihira T."/>
            <person name="Horinouchi S."/>
            <person name="Ohnishi Y."/>
            <person name="Hayakawa M."/>
            <person name="Kuzuyama T."/>
            <person name="Arisawa A."/>
            <person name="Nomoto F."/>
            <person name="Miura H."/>
            <person name="Takahashi Y."/>
            <person name="Fujita N."/>
        </authorList>
    </citation>
    <scope>NUCLEOTIDE SEQUENCE [LARGE SCALE GENOMIC DNA]</scope>
    <source>
        <strain evidence="3">ATCC 33774 / DSM 43861 / JCM 3304 / KCC A-0304 / NBRC 14216 / KM-6054</strain>
    </source>
</reference>
<evidence type="ECO:0000313" key="2">
    <source>
        <dbReference type="EMBL" id="BAJ31015.1"/>
    </source>
</evidence>
<feature type="compositionally biased region" description="Polar residues" evidence="1">
    <location>
        <begin position="26"/>
        <end position="35"/>
    </location>
</feature>
<dbReference type="HOGENOM" id="CLU_1183791_0_0_11"/>
<sequence length="234" mass="23849">MGCGGLFGLFLVIGIIGAIVDPHPQGSTNGTSTSHPKPAVAASRSAPQPTISSASPQPAPSSASPAPVNGTSADDTAKAVQYLNEVDNGKHPRTDDQAVVDALLHKCNDNMLVLAFTATNTGLDVVGATGADQDIYAVMHQLDADLPATGSLVQCDTHLDTVKAELIKANGGGSSSTTATSSSEGGSCYPHTNGGKCYSPGEYCRASDHGTNGIDGAGDPITCQENNGWRWERA</sequence>
<accession>E4NHN5</accession>
<proteinExistence type="predicted"/>
<organism evidence="2 3">
    <name type="scientific">Kitasatospora setae (strain ATCC 33774 / DSM 43861 / JCM 3304 / KCC A-0304 / NBRC 14216 / KM-6054)</name>
    <name type="common">Streptomyces setae</name>
    <dbReference type="NCBI Taxonomy" id="452652"/>
    <lineage>
        <taxon>Bacteria</taxon>
        <taxon>Bacillati</taxon>
        <taxon>Actinomycetota</taxon>
        <taxon>Actinomycetes</taxon>
        <taxon>Kitasatosporales</taxon>
        <taxon>Streptomycetaceae</taxon>
        <taxon>Kitasatospora</taxon>
    </lineage>
</organism>
<keyword evidence="3" id="KW-1185">Reference proteome</keyword>
<dbReference type="eggNOG" id="ENOG50347MD">
    <property type="taxonomic scope" value="Bacteria"/>
</dbReference>
<evidence type="ECO:0000313" key="3">
    <source>
        <dbReference type="Proteomes" id="UP000007076"/>
    </source>
</evidence>
<dbReference type="EMBL" id="AP010968">
    <property type="protein sequence ID" value="BAJ31015.1"/>
    <property type="molecule type" value="Genomic_DNA"/>
</dbReference>
<protein>
    <submittedName>
        <fullName evidence="2">Uncharacterized protein</fullName>
    </submittedName>
</protein>
<evidence type="ECO:0000256" key="1">
    <source>
        <dbReference type="SAM" id="MobiDB-lite"/>
    </source>
</evidence>
<feature type="compositionally biased region" description="Low complexity" evidence="1">
    <location>
        <begin position="45"/>
        <end position="67"/>
    </location>
</feature>
<dbReference type="Proteomes" id="UP000007076">
    <property type="component" value="Chromosome"/>
</dbReference>
<dbReference type="AlphaFoldDB" id="E4NHN5"/>
<feature type="region of interest" description="Disordered" evidence="1">
    <location>
        <begin position="26"/>
        <end position="73"/>
    </location>
</feature>
<dbReference type="KEGG" id="ksk:KSE_52410"/>
<name>E4NHN5_KITSK</name>
<gene>
    <name evidence="2" type="ordered locus">KSE_52410</name>
</gene>